<protein>
    <submittedName>
        <fullName evidence="8">DNA recombination protein RmuC</fullName>
    </submittedName>
</protein>
<dbReference type="GO" id="GO:0006310">
    <property type="term" value="P:DNA recombination"/>
    <property type="evidence" value="ECO:0007669"/>
    <property type="project" value="UniProtKB-KW"/>
</dbReference>
<dbReference type="PANTHER" id="PTHR30563:SF0">
    <property type="entry name" value="DNA RECOMBINATION PROTEIN RMUC"/>
    <property type="match status" value="1"/>
</dbReference>
<evidence type="ECO:0000313" key="8">
    <source>
        <dbReference type="EMBL" id="RKP56473.1"/>
    </source>
</evidence>
<feature type="region of interest" description="Disordered" evidence="6">
    <location>
        <begin position="438"/>
        <end position="460"/>
    </location>
</feature>
<evidence type="ECO:0000256" key="3">
    <source>
        <dbReference type="ARBA" id="ARBA00023054"/>
    </source>
</evidence>
<feature type="compositionally biased region" description="Basic and acidic residues" evidence="6">
    <location>
        <begin position="451"/>
        <end position="460"/>
    </location>
</feature>
<gene>
    <name evidence="8" type="primary">rmuC</name>
    <name evidence="8" type="ORF">D7S86_08805</name>
</gene>
<keyword evidence="7" id="KW-1133">Transmembrane helix</keyword>
<evidence type="ECO:0000256" key="4">
    <source>
        <dbReference type="ARBA" id="ARBA00023172"/>
    </source>
</evidence>
<sequence>MSADASGTVVVLLGVALVVALIAVIVLAVWSMRRGGRVDDRVIDELGDRWNDAALMQQRAIERLEREIRSDIAQNARVGRDEQSVALKRFGDTLNQQLAHLSEGNERRLAEVRATLEQKLKDIEANNAAKLDEMRRTVDEKLHATLEQRLGESFKLVSDRLEQVHRGLGEMQTLAAGVGDLKRVLTNVKTRGTWGEVQLEALLEQVLTPDQYAKNVATVPGRAERVEFAIRLPGRHDGAAGVGGALSPVWLPIDAKFPREDYERLVLAQERADPAAVEEAVRALDQRVRHEARTIAEKYVAPPHTTDFGLLYLPTEGLYAEVLRRPGLTDALQRDYRISVAGPTTLTALLNSLQMGFRTLAIEKRSSEVWQVLGAVKTEFGKFGDVLARTKTQLQTVARTIEAAEVRTRSMSRKLRDVEALPGEAVARAFDDASTGALFDESASAGENDEDRVRGDSTGG</sequence>
<name>A0A494Y4P5_9BURK</name>
<reference evidence="8 9" key="1">
    <citation type="submission" date="2018-10" db="EMBL/GenBank/DDBJ databases">
        <title>Robbsia sp. DHC34, isolated from soil.</title>
        <authorList>
            <person name="Gao Z.-H."/>
            <person name="Qiu L.-H."/>
        </authorList>
    </citation>
    <scope>NUCLEOTIDE SEQUENCE [LARGE SCALE GENOMIC DNA]</scope>
    <source>
        <strain evidence="8 9">DHC34</strain>
    </source>
</reference>
<evidence type="ECO:0000256" key="7">
    <source>
        <dbReference type="SAM" id="Phobius"/>
    </source>
</evidence>
<keyword evidence="9" id="KW-1185">Reference proteome</keyword>
<dbReference type="PANTHER" id="PTHR30563">
    <property type="entry name" value="DNA RECOMBINATION PROTEIN RMUC"/>
    <property type="match status" value="1"/>
</dbReference>
<feature type="coiled-coil region" evidence="5">
    <location>
        <begin position="106"/>
        <end position="140"/>
    </location>
</feature>
<evidence type="ECO:0000256" key="6">
    <source>
        <dbReference type="SAM" id="MobiDB-lite"/>
    </source>
</evidence>
<keyword evidence="4" id="KW-0233">DNA recombination</keyword>
<comment type="function">
    <text evidence="1">Involved in DNA recombination.</text>
</comment>
<dbReference type="OrthoDB" id="9765111at2"/>
<proteinExistence type="inferred from homology"/>
<evidence type="ECO:0000256" key="1">
    <source>
        <dbReference type="ARBA" id="ARBA00003416"/>
    </source>
</evidence>
<feature type="transmembrane region" description="Helical" evidence="7">
    <location>
        <begin position="6"/>
        <end position="30"/>
    </location>
</feature>
<evidence type="ECO:0000256" key="2">
    <source>
        <dbReference type="ARBA" id="ARBA00009840"/>
    </source>
</evidence>
<evidence type="ECO:0000256" key="5">
    <source>
        <dbReference type="SAM" id="Coils"/>
    </source>
</evidence>
<keyword evidence="3 5" id="KW-0175">Coiled coil</keyword>
<comment type="caution">
    <text evidence="8">The sequence shown here is derived from an EMBL/GenBank/DDBJ whole genome shotgun (WGS) entry which is preliminary data.</text>
</comment>
<dbReference type="RefSeq" id="WP_121085494.1">
    <property type="nucleotide sequence ID" value="NZ_RBZU01000003.1"/>
</dbReference>
<comment type="similarity">
    <text evidence="2">Belongs to the RmuC family.</text>
</comment>
<keyword evidence="7" id="KW-0812">Transmembrane</keyword>
<dbReference type="AlphaFoldDB" id="A0A494Y4P5"/>
<dbReference type="InterPro" id="IPR003798">
    <property type="entry name" value="DNA_recombination_RmuC"/>
</dbReference>
<dbReference type="EMBL" id="RBZU01000003">
    <property type="protein sequence ID" value="RKP56473.1"/>
    <property type="molecule type" value="Genomic_DNA"/>
</dbReference>
<evidence type="ECO:0000313" key="9">
    <source>
        <dbReference type="Proteomes" id="UP000270342"/>
    </source>
</evidence>
<dbReference type="Pfam" id="PF02646">
    <property type="entry name" value="RmuC"/>
    <property type="match status" value="1"/>
</dbReference>
<accession>A0A494Y4P5</accession>
<keyword evidence="7" id="KW-0472">Membrane</keyword>
<organism evidence="8 9">
    <name type="scientific">Pararobbsia silviterrae</name>
    <dbReference type="NCBI Taxonomy" id="1792498"/>
    <lineage>
        <taxon>Bacteria</taxon>
        <taxon>Pseudomonadati</taxon>
        <taxon>Pseudomonadota</taxon>
        <taxon>Betaproteobacteria</taxon>
        <taxon>Burkholderiales</taxon>
        <taxon>Burkholderiaceae</taxon>
        <taxon>Pararobbsia</taxon>
    </lineage>
</organism>
<dbReference type="Proteomes" id="UP000270342">
    <property type="component" value="Unassembled WGS sequence"/>
</dbReference>